<feature type="transmembrane region" description="Helical" evidence="6">
    <location>
        <begin position="293"/>
        <end position="316"/>
    </location>
</feature>
<reference evidence="8 9" key="1">
    <citation type="journal article" date="2018" name="IMA Fungus">
        <title>IMA Genome-F 9: Draft genome sequence of Annulohypoxylon stygium, Aspergillus mulundensis, Berkeleyomyces basicola (syn. Thielaviopsis basicola), Ceratocystis smalleyi, two Cercospora beticola strains, Coleophoma cylindrospora, Fusarium fracticaudum, Phialophora cf. hyalina, and Morchella septimelata.</title>
        <authorList>
            <person name="Wingfield B.D."/>
            <person name="Bills G.F."/>
            <person name="Dong Y."/>
            <person name="Huang W."/>
            <person name="Nel W.J."/>
            <person name="Swalarsk-Parry B.S."/>
            <person name="Vaghefi N."/>
            <person name="Wilken P.M."/>
            <person name="An Z."/>
            <person name="de Beer Z.W."/>
            <person name="De Vos L."/>
            <person name="Chen L."/>
            <person name="Duong T.A."/>
            <person name="Gao Y."/>
            <person name="Hammerbacher A."/>
            <person name="Kikkert J.R."/>
            <person name="Li Y."/>
            <person name="Li H."/>
            <person name="Li K."/>
            <person name="Li Q."/>
            <person name="Liu X."/>
            <person name="Ma X."/>
            <person name="Naidoo K."/>
            <person name="Pethybridge S.J."/>
            <person name="Sun J."/>
            <person name="Steenkamp E.T."/>
            <person name="van der Nest M.A."/>
            <person name="van Wyk S."/>
            <person name="Wingfield M.J."/>
            <person name="Xiong C."/>
            <person name="Yue Q."/>
            <person name="Zhang X."/>
        </authorList>
    </citation>
    <scope>NUCLEOTIDE SEQUENCE [LARGE SCALE GENOMIC DNA]</scope>
    <source>
        <strain evidence="8 9">BP 5553</strain>
    </source>
</reference>
<organism evidence="8 9">
    <name type="scientific">Venustampulla echinocandica</name>
    <dbReference type="NCBI Taxonomy" id="2656787"/>
    <lineage>
        <taxon>Eukaryota</taxon>
        <taxon>Fungi</taxon>
        <taxon>Dikarya</taxon>
        <taxon>Ascomycota</taxon>
        <taxon>Pezizomycotina</taxon>
        <taxon>Leotiomycetes</taxon>
        <taxon>Helotiales</taxon>
        <taxon>Pleuroascaceae</taxon>
        <taxon>Venustampulla</taxon>
    </lineage>
</organism>
<evidence type="ECO:0000259" key="7">
    <source>
        <dbReference type="PROSITE" id="PS50850"/>
    </source>
</evidence>
<dbReference type="InterPro" id="IPR036259">
    <property type="entry name" value="MFS_trans_sf"/>
</dbReference>
<keyword evidence="9" id="KW-1185">Reference proteome</keyword>
<dbReference type="PANTHER" id="PTHR43791">
    <property type="entry name" value="PERMEASE-RELATED"/>
    <property type="match status" value="1"/>
</dbReference>
<evidence type="ECO:0000256" key="3">
    <source>
        <dbReference type="ARBA" id="ARBA00022692"/>
    </source>
</evidence>
<feature type="transmembrane region" description="Helical" evidence="6">
    <location>
        <begin position="124"/>
        <end position="148"/>
    </location>
</feature>
<keyword evidence="5 6" id="KW-0472">Membrane</keyword>
<feature type="transmembrane region" description="Helical" evidence="6">
    <location>
        <begin position="180"/>
        <end position="204"/>
    </location>
</feature>
<feature type="transmembrane region" description="Helical" evidence="6">
    <location>
        <begin position="328"/>
        <end position="348"/>
    </location>
</feature>
<dbReference type="Pfam" id="PF07690">
    <property type="entry name" value="MFS_1"/>
    <property type="match status" value="1"/>
</dbReference>
<dbReference type="PANTHER" id="PTHR43791:SF53">
    <property type="entry name" value="MAJOR FACILITATOR SUPERFAMILY (MFS) PROFILE DOMAIN-CONTAINING PROTEIN"/>
    <property type="match status" value="1"/>
</dbReference>
<dbReference type="Gene3D" id="1.20.1250.20">
    <property type="entry name" value="MFS general substrate transporter like domains"/>
    <property type="match status" value="2"/>
</dbReference>
<sequence length="506" mass="56388">MSDSKEGMDTLEVEHVNDILDYKKSESLDLEWTEDDESRIRMKMASPSIHITFDWRLVPTLWLLYLLCFIDRSSIGNARIQGLEKDLNTAINFRFNWALTVFYISYIAIEIPSTILLRIIGARYYLPLLVIAFGFISMCSAFVTNYGGLVACRFFLGIAEGGMMPGIAFYLSCFYRRQELMFRIGIFISGASLAGAFGGLLAAGLSSIPQWGIASMPLYGWRNIFFFEGIITFLLAGLAILVLPSRPDQCKFLNKRGRYIALERINREHHEDIQAKTTFKDVRVGICNINNTIYGLGFLFATISAQSLSLFLPTILKALGWTALKTQFYSVPPYAVACVWTFTVSWLSDRYNRRGIFAALNAAISMTGYCIVVTAKTDTIRYLGVFFAASGSFPNGPGFLSWGLNNAAGPAIRAVTSGYIVAVGNLGALVATWTYLPTDGPKYSRGHYVNVAAEVMVLLLALLGIAYARWENKKRDSGARDHRLSGLTDEEIQGLGYKHPSFRYIS</sequence>
<dbReference type="GO" id="GO:0016020">
    <property type="term" value="C:membrane"/>
    <property type="evidence" value="ECO:0007669"/>
    <property type="project" value="UniProtKB-SubCell"/>
</dbReference>
<dbReference type="InterPro" id="IPR011701">
    <property type="entry name" value="MFS"/>
</dbReference>
<gene>
    <name evidence="8" type="ORF">BP5553_05135</name>
</gene>
<evidence type="ECO:0000256" key="1">
    <source>
        <dbReference type="ARBA" id="ARBA00004141"/>
    </source>
</evidence>
<comment type="subcellular location">
    <subcellularLocation>
        <location evidence="1">Membrane</location>
        <topology evidence="1">Multi-pass membrane protein</topology>
    </subcellularLocation>
</comment>
<comment type="caution">
    <text evidence="8">The sequence shown here is derived from an EMBL/GenBank/DDBJ whole genome shotgun (WGS) entry which is preliminary data.</text>
</comment>
<evidence type="ECO:0000256" key="2">
    <source>
        <dbReference type="ARBA" id="ARBA00022448"/>
    </source>
</evidence>
<evidence type="ECO:0000313" key="9">
    <source>
        <dbReference type="Proteomes" id="UP000254866"/>
    </source>
</evidence>
<dbReference type="InterPro" id="IPR020846">
    <property type="entry name" value="MFS_dom"/>
</dbReference>
<dbReference type="Proteomes" id="UP000254866">
    <property type="component" value="Unassembled WGS sequence"/>
</dbReference>
<feature type="transmembrane region" description="Helical" evidence="6">
    <location>
        <begin position="355"/>
        <end position="374"/>
    </location>
</feature>
<feature type="transmembrane region" description="Helical" evidence="6">
    <location>
        <begin position="154"/>
        <end position="173"/>
    </location>
</feature>
<feature type="transmembrane region" description="Helical" evidence="6">
    <location>
        <begin position="414"/>
        <end position="436"/>
    </location>
</feature>
<evidence type="ECO:0000256" key="5">
    <source>
        <dbReference type="ARBA" id="ARBA00023136"/>
    </source>
</evidence>
<evidence type="ECO:0000256" key="4">
    <source>
        <dbReference type="ARBA" id="ARBA00022989"/>
    </source>
</evidence>
<dbReference type="AlphaFoldDB" id="A0A370TQB1"/>
<accession>A0A370TQB1</accession>
<proteinExistence type="predicted"/>
<feature type="transmembrane region" description="Helical" evidence="6">
    <location>
        <begin position="448"/>
        <end position="470"/>
    </location>
</feature>
<keyword evidence="3 6" id="KW-0812">Transmembrane</keyword>
<dbReference type="OrthoDB" id="9971669at2759"/>
<keyword evidence="4 6" id="KW-1133">Transmembrane helix</keyword>
<keyword evidence="2" id="KW-0813">Transport</keyword>
<dbReference type="RefSeq" id="XP_031870358.1">
    <property type="nucleotide sequence ID" value="XM_032013758.1"/>
</dbReference>
<evidence type="ECO:0000256" key="6">
    <source>
        <dbReference type="SAM" id="Phobius"/>
    </source>
</evidence>
<dbReference type="GO" id="GO:0022857">
    <property type="term" value="F:transmembrane transporter activity"/>
    <property type="evidence" value="ECO:0007669"/>
    <property type="project" value="InterPro"/>
</dbReference>
<name>A0A370TQB1_9HELO</name>
<feature type="transmembrane region" description="Helical" evidence="6">
    <location>
        <begin position="224"/>
        <end position="243"/>
    </location>
</feature>
<dbReference type="EMBL" id="NPIC01000003">
    <property type="protein sequence ID" value="RDL37702.1"/>
    <property type="molecule type" value="Genomic_DNA"/>
</dbReference>
<dbReference type="FunFam" id="1.20.1250.20:FF:000013">
    <property type="entry name" value="MFS general substrate transporter"/>
    <property type="match status" value="1"/>
</dbReference>
<dbReference type="GeneID" id="43597984"/>
<dbReference type="PROSITE" id="PS50850">
    <property type="entry name" value="MFS"/>
    <property type="match status" value="1"/>
</dbReference>
<evidence type="ECO:0000313" key="8">
    <source>
        <dbReference type="EMBL" id="RDL37702.1"/>
    </source>
</evidence>
<feature type="domain" description="Major facilitator superfamily (MFS) profile" evidence="7">
    <location>
        <begin position="57"/>
        <end position="469"/>
    </location>
</feature>
<protein>
    <submittedName>
        <fullName evidence="8">MFS general substrate transporter</fullName>
    </submittedName>
</protein>
<dbReference type="FunFam" id="1.20.1250.20:FF:000018">
    <property type="entry name" value="MFS transporter permease"/>
    <property type="match status" value="1"/>
</dbReference>
<feature type="transmembrane region" description="Helical" evidence="6">
    <location>
        <begin position="95"/>
        <end position="117"/>
    </location>
</feature>
<feature type="transmembrane region" description="Helical" evidence="6">
    <location>
        <begin position="380"/>
        <end position="402"/>
    </location>
</feature>
<dbReference type="SUPFAM" id="SSF103473">
    <property type="entry name" value="MFS general substrate transporter"/>
    <property type="match status" value="1"/>
</dbReference>